<evidence type="ECO:0000313" key="3">
    <source>
        <dbReference type="Proteomes" id="UP001152622"/>
    </source>
</evidence>
<reference evidence="2" key="1">
    <citation type="journal article" date="2023" name="Science">
        <title>Genome structures resolve the early diversification of teleost fishes.</title>
        <authorList>
            <person name="Parey E."/>
            <person name="Louis A."/>
            <person name="Montfort J."/>
            <person name="Bouchez O."/>
            <person name="Roques C."/>
            <person name="Iampietro C."/>
            <person name="Lluch J."/>
            <person name="Castinel A."/>
            <person name="Donnadieu C."/>
            <person name="Desvignes T."/>
            <person name="Floi Bucao C."/>
            <person name="Jouanno E."/>
            <person name="Wen M."/>
            <person name="Mejri S."/>
            <person name="Dirks R."/>
            <person name="Jansen H."/>
            <person name="Henkel C."/>
            <person name="Chen W.J."/>
            <person name="Zahm M."/>
            <person name="Cabau C."/>
            <person name="Klopp C."/>
            <person name="Thompson A.W."/>
            <person name="Robinson-Rechavi M."/>
            <person name="Braasch I."/>
            <person name="Lecointre G."/>
            <person name="Bobe J."/>
            <person name="Postlethwait J.H."/>
            <person name="Berthelot C."/>
            <person name="Roest Crollius H."/>
            <person name="Guiguen Y."/>
        </authorList>
    </citation>
    <scope>NUCLEOTIDE SEQUENCE</scope>
    <source>
        <strain evidence="2">WJC10195</strain>
    </source>
</reference>
<proteinExistence type="predicted"/>
<dbReference type="Proteomes" id="UP001152622">
    <property type="component" value="Chromosome 5"/>
</dbReference>
<comment type="caution">
    <text evidence="2">The sequence shown here is derived from an EMBL/GenBank/DDBJ whole genome shotgun (WGS) entry which is preliminary data.</text>
</comment>
<accession>A0A9Q1FJA2</accession>
<evidence type="ECO:0000313" key="2">
    <source>
        <dbReference type="EMBL" id="KAJ8359893.1"/>
    </source>
</evidence>
<name>A0A9Q1FJA2_SYNKA</name>
<feature type="compositionally biased region" description="Low complexity" evidence="1">
    <location>
        <begin position="47"/>
        <end position="62"/>
    </location>
</feature>
<keyword evidence="3" id="KW-1185">Reference proteome</keyword>
<dbReference type="EMBL" id="JAINUF010000005">
    <property type="protein sequence ID" value="KAJ8359893.1"/>
    <property type="molecule type" value="Genomic_DNA"/>
</dbReference>
<gene>
    <name evidence="2" type="ORF">SKAU_G00164180</name>
</gene>
<protein>
    <submittedName>
        <fullName evidence="2">Uncharacterized protein</fullName>
    </submittedName>
</protein>
<evidence type="ECO:0000256" key="1">
    <source>
        <dbReference type="SAM" id="MobiDB-lite"/>
    </source>
</evidence>
<dbReference type="AlphaFoldDB" id="A0A9Q1FJA2"/>
<sequence>MVVVSPGVAPWSDVVLGLSVWGQSSESAVRLPVPARVPVGLVRVPLPSGRRTGSGSGATQAGSLGGGDVVQITPPLWTPRLWVRNVRFGP</sequence>
<organism evidence="2 3">
    <name type="scientific">Synaphobranchus kaupii</name>
    <name type="common">Kaup's arrowtooth eel</name>
    <dbReference type="NCBI Taxonomy" id="118154"/>
    <lineage>
        <taxon>Eukaryota</taxon>
        <taxon>Metazoa</taxon>
        <taxon>Chordata</taxon>
        <taxon>Craniata</taxon>
        <taxon>Vertebrata</taxon>
        <taxon>Euteleostomi</taxon>
        <taxon>Actinopterygii</taxon>
        <taxon>Neopterygii</taxon>
        <taxon>Teleostei</taxon>
        <taxon>Anguilliformes</taxon>
        <taxon>Synaphobranchidae</taxon>
        <taxon>Synaphobranchus</taxon>
    </lineage>
</organism>
<feature type="region of interest" description="Disordered" evidence="1">
    <location>
        <begin position="47"/>
        <end position="67"/>
    </location>
</feature>